<dbReference type="EMBL" id="VSSQ01006906">
    <property type="protein sequence ID" value="MPM34215.1"/>
    <property type="molecule type" value="Genomic_DNA"/>
</dbReference>
<comment type="caution">
    <text evidence="1">The sequence shown here is derived from an EMBL/GenBank/DDBJ whole genome shotgun (WGS) entry which is preliminary data.</text>
</comment>
<gene>
    <name evidence="1" type="ORF">SDC9_80797</name>
</gene>
<organism evidence="1">
    <name type="scientific">bioreactor metagenome</name>
    <dbReference type="NCBI Taxonomy" id="1076179"/>
    <lineage>
        <taxon>unclassified sequences</taxon>
        <taxon>metagenomes</taxon>
        <taxon>ecological metagenomes</taxon>
    </lineage>
</organism>
<reference evidence="1" key="1">
    <citation type="submission" date="2019-08" db="EMBL/GenBank/DDBJ databases">
        <authorList>
            <person name="Kucharzyk K."/>
            <person name="Murdoch R.W."/>
            <person name="Higgins S."/>
            <person name="Loffler F."/>
        </authorList>
    </citation>
    <scope>NUCLEOTIDE SEQUENCE</scope>
</reference>
<name>A0A644Z000_9ZZZZ</name>
<sequence>MGGGVGKALGVLGCLHRDTCRGEEFAVCRKAYEGLGVSLKVVGQARRLVVGLCAVKDKGVGGELGRFKDEVPDAIDLF</sequence>
<dbReference type="AlphaFoldDB" id="A0A644Z000"/>
<accession>A0A644Z000</accession>
<protein>
    <submittedName>
        <fullName evidence="1">Uncharacterized protein</fullName>
    </submittedName>
</protein>
<proteinExistence type="predicted"/>
<evidence type="ECO:0000313" key="1">
    <source>
        <dbReference type="EMBL" id="MPM34215.1"/>
    </source>
</evidence>